<reference evidence="13" key="2">
    <citation type="submission" date="2020-09" db="EMBL/GenBank/DDBJ databases">
        <authorList>
            <person name="Sun Q."/>
            <person name="Zhou Y."/>
        </authorList>
    </citation>
    <scope>NUCLEOTIDE SEQUENCE</scope>
    <source>
        <strain evidence="13">CGMCC 1.15085</strain>
    </source>
</reference>
<feature type="domain" description="Peptidase M48" evidence="12">
    <location>
        <begin position="101"/>
        <end position="296"/>
    </location>
</feature>
<protein>
    <submittedName>
        <fullName evidence="13">Zn-dependent protease</fullName>
    </submittedName>
</protein>
<evidence type="ECO:0000256" key="9">
    <source>
        <dbReference type="ARBA" id="ARBA00023136"/>
    </source>
</evidence>
<evidence type="ECO:0000256" key="4">
    <source>
        <dbReference type="ARBA" id="ARBA00022723"/>
    </source>
</evidence>
<keyword evidence="14" id="KW-1185">Reference proteome</keyword>
<keyword evidence="5 10" id="KW-0378">Hydrolase</keyword>
<dbReference type="PANTHER" id="PTHR43221:SF3">
    <property type="entry name" value="SLL1280 PROTEIN"/>
    <property type="match status" value="1"/>
</dbReference>
<evidence type="ECO:0000313" key="13">
    <source>
        <dbReference type="EMBL" id="GGB36994.1"/>
    </source>
</evidence>
<evidence type="ECO:0000256" key="7">
    <source>
        <dbReference type="ARBA" id="ARBA00022989"/>
    </source>
</evidence>
<keyword evidence="9" id="KW-0472">Membrane</keyword>
<dbReference type="Gene3D" id="3.30.2010.10">
    <property type="entry name" value="Metalloproteases ('zincins'), catalytic domain"/>
    <property type="match status" value="1"/>
</dbReference>
<proteinExistence type="inferred from homology"/>
<keyword evidence="7" id="KW-1133">Transmembrane helix</keyword>
<dbReference type="EMBL" id="BMHI01000004">
    <property type="protein sequence ID" value="GGB36994.1"/>
    <property type="molecule type" value="Genomic_DNA"/>
</dbReference>
<evidence type="ECO:0000256" key="5">
    <source>
        <dbReference type="ARBA" id="ARBA00022801"/>
    </source>
</evidence>
<keyword evidence="4" id="KW-0479">Metal-binding</keyword>
<keyword evidence="6 10" id="KW-0862">Zinc</keyword>
<dbReference type="InterPro" id="IPR001915">
    <property type="entry name" value="Peptidase_M48"/>
</dbReference>
<gene>
    <name evidence="13" type="ORF">GCM10011492_29680</name>
</gene>
<dbReference type="RefSeq" id="WP_229749749.1">
    <property type="nucleotide sequence ID" value="NZ_BMHI01000004.1"/>
</dbReference>
<dbReference type="GO" id="GO:0006508">
    <property type="term" value="P:proteolysis"/>
    <property type="evidence" value="ECO:0007669"/>
    <property type="project" value="UniProtKB-KW"/>
</dbReference>
<dbReference type="InterPro" id="IPR050083">
    <property type="entry name" value="HtpX_protease"/>
</dbReference>
<comment type="cofactor">
    <cofactor evidence="10">
        <name>Zn(2+)</name>
        <dbReference type="ChEBI" id="CHEBI:29105"/>
    </cofactor>
    <text evidence="10">Binds 1 zinc ion per subunit.</text>
</comment>
<dbReference type="GO" id="GO:0004222">
    <property type="term" value="F:metalloendopeptidase activity"/>
    <property type="evidence" value="ECO:0007669"/>
    <property type="project" value="InterPro"/>
</dbReference>
<comment type="similarity">
    <text evidence="10">Belongs to the peptidase M48 family.</text>
</comment>
<keyword evidence="3" id="KW-0812">Transmembrane</keyword>
<evidence type="ECO:0000256" key="10">
    <source>
        <dbReference type="RuleBase" id="RU003983"/>
    </source>
</evidence>
<evidence type="ECO:0000256" key="8">
    <source>
        <dbReference type="ARBA" id="ARBA00023049"/>
    </source>
</evidence>
<sequence length="383" mass="41521">MTVRNEVIGVGVILARTDDHTTGAHGMGDDTDLNQIISAPGRVRFPDISPRAYEHPADRGVMATMRAVPGLSDILRALSGVFPERGERLMALGSCIRVGEKQYPKLHQMQVECAEILDLPRLPAMFVQRDPEVNALTIGIDEPFIILTTGLLDAMDDDSIRFSIGHEMGHVLSGHAVLRTLLVRLLSMQTTLSWIPAGALGIRAVVAALREWYRKAELTSDRAGLLCAQDPQAALRAHILLAGGVDPDEIDVPSFLQQAEEYLGVDDIRDSIHKLRAVEGMSHPLAVVRAQQLQKWAGSQEYRAILAGDYLRRSSDDPATLGSDLGGAAKSYKQAASESTDALVNALNNVGEQVGKMGVRVGGWFNRPNDPSGPPRTDRSTDS</sequence>
<evidence type="ECO:0000259" key="12">
    <source>
        <dbReference type="Pfam" id="PF01435"/>
    </source>
</evidence>
<evidence type="ECO:0000256" key="6">
    <source>
        <dbReference type="ARBA" id="ARBA00022833"/>
    </source>
</evidence>
<keyword evidence="1" id="KW-1003">Cell membrane</keyword>
<evidence type="ECO:0000256" key="3">
    <source>
        <dbReference type="ARBA" id="ARBA00022692"/>
    </source>
</evidence>
<organism evidence="13 14">
    <name type="scientific">Flexivirga endophytica</name>
    <dbReference type="NCBI Taxonomy" id="1849103"/>
    <lineage>
        <taxon>Bacteria</taxon>
        <taxon>Bacillati</taxon>
        <taxon>Actinomycetota</taxon>
        <taxon>Actinomycetes</taxon>
        <taxon>Micrococcales</taxon>
        <taxon>Dermacoccaceae</taxon>
        <taxon>Flexivirga</taxon>
    </lineage>
</organism>
<reference evidence="13" key="1">
    <citation type="journal article" date="2014" name="Int. J. Syst. Evol. Microbiol.">
        <title>Complete genome sequence of Corynebacterium casei LMG S-19264T (=DSM 44701T), isolated from a smear-ripened cheese.</title>
        <authorList>
            <consortium name="US DOE Joint Genome Institute (JGI-PGF)"/>
            <person name="Walter F."/>
            <person name="Albersmeier A."/>
            <person name="Kalinowski J."/>
            <person name="Ruckert C."/>
        </authorList>
    </citation>
    <scope>NUCLEOTIDE SEQUENCE</scope>
    <source>
        <strain evidence="13">CGMCC 1.15085</strain>
    </source>
</reference>
<feature type="region of interest" description="Disordered" evidence="11">
    <location>
        <begin position="361"/>
        <end position="383"/>
    </location>
</feature>
<dbReference type="PANTHER" id="PTHR43221">
    <property type="entry name" value="PROTEASE HTPX"/>
    <property type="match status" value="1"/>
</dbReference>
<evidence type="ECO:0000256" key="2">
    <source>
        <dbReference type="ARBA" id="ARBA00022670"/>
    </source>
</evidence>
<keyword evidence="8 10" id="KW-0482">Metalloprotease</keyword>
<dbReference type="GO" id="GO:0046872">
    <property type="term" value="F:metal ion binding"/>
    <property type="evidence" value="ECO:0007669"/>
    <property type="project" value="UniProtKB-KW"/>
</dbReference>
<evidence type="ECO:0000256" key="1">
    <source>
        <dbReference type="ARBA" id="ARBA00022475"/>
    </source>
</evidence>
<dbReference type="Pfam" id="PF01435">
    <property type="entry name" value="Peptidase_M48"/>
    <property type="match status" value="1"/>
</dbReference>
<evidence type="ECO:0000256" key="11">
    <source>
        <dbReference type="SAM" id="MobiDB-lite"/>
    </source>
</evidence>
<dbReference type="CDD" id="cd07325">
    <property type="entry name" value="M48_Ste24p_like"/>
    <property type="match status" value="1"/>
</dbReference>
<dbReference type="AlphaFoldDB" id="A0A916T9V1"/>
<comment type="caution">
    <text evidence="13">The sequence shown here is derived from an EMBL/GenBank/DDBJ whole genome shotgun (WGS) entry which is preliminary data.</text>
</comment>
<keyword evidence="2 10" id="KW-0645">Protease</keyword>
<accession>A0A916T9V1</accession>
<dbReference type="Proteomes" id="UP000636793">
    <property type="component" value="Unassembled WGS sequence"/>
</dbReference>
<name>A0A916T9V1_9MICO</name>
<evidence type="ECO:0000313" key="14">
    <source>
        <dbReference type="Proteomes" id="UP000636793"/>
    </source>
</evidence>